<name>A0A6S8FN09_9STRA</name>
<dbReference type="GO" id="GO:0070860">
    <property type="term" value="C:RNA polymerase I core factor complex"/>
    <property type="evidence" value="ECO:0007669"/>
    <property type="project" value="InterPro"/>
</dbReference>
<dbReference type="Gene3D" id="2.20.25.10">
    <property type="match status" value="1"/>
</dbReference>
<dbReference type="EMBL" id="HBIN01021199">
    <property type="protein sequence ID" value="CAE0446221.1"/>
    <property type="molecule type" value="Transcribed_RNA"/>
</dbReference>
<evidence type="ECO:0000256" key="8">
    <source>
        <dbReference type="ARBA" id="ARBA00023163"/>
    </source>
</evidence>
<dbReference type="EMBL" id="HBIN01021198">
    <property type="protein sequence ID" value="CAE0446220.1"/>
    <property type="molecule type" value="Transcribed_RNA"/>
</dbReference>
<keyword evidence="3" id="KW-0479">Metal-binding</keyword>
<evidence type="ECO:0000256" key="7">
    <source>
        <dbReference type="ARBA" id="ARBA00023125"/>
    </source>
</evidence>
<evidence type="ECO:0000256" key="6">
    <source>
        <dbReference type="ARBA" id="ARBA00023015"/>
    </source>
</evidence>
<evidence type="ECO:0000256" key="5">
    <source>
        <dbReference type="ARBA" id="ARBA00022833"/>
    </source>
</evidence>
<keyword evidence="5" id="KW-0862">Zinc</keyword>
<feature type="domain" description="TFIIB-type" evidence="11">
    <location>
        <begin position="11"/>
        <end position="42"/>
    </location>
</feature>
<dbReference type="InterPro" id="IPR033599">
    <property type="entry name" value="TAF1B/Rrn7"/>
</dbReference>
<keyword evidence="9" id="KW-0539">Nucleus</keyword>
<evidence type="ECO:0000256" key="1">
    <source>
        <dbReference type="ARBA" id="ARBA00004604"/>
    </source>
</evidence>
<evidence type="ECO:0000313" key="13">
    <source>
        <dbReference type="EMBL" id="CAE0446221.1"/>
    </source>
</evidence>
<proteinExistence type="inferred from homology"/>
<evidence type="ECO:0000259" key="11">
    <source>
        <dbReference type="PROSITE" id="PS51134"/>
    </source>
</evidence>
<keyword evidence="4 10" id="KW-0863">Zinc-finger</keyword>
<evidence type="ECO:0000256" key="4">
    <source>
        <dbReference type="ARBA" id="ARBA00022771"/>
    </source>
</evidence>
<evidence type="ECO:0000256" key="3">
    <source>
        <dbReference type="ARBA" id="ARBA00022723"/>
    </source>
</evidence>
<dbReference type="PANTHER" id="PTHR31576:SF2">
    <property type="entry name" value="TATA BOX-BINDING PROTEIN-ASSOCIATED FACTOR RNA POLYMERASE I SUBUNIT B"/>
    <property type="match status" value="1"/>
</dbReference>
<organism evidence="13">
    <name type="scientific">Aplanochytrium stocchinoi</name>
    <dbReference type="NCBI Taxonomy" id="215587"/>
    <lineage>
        <taxon>Eukaryota</taxon>
        <taxon>Sar</taxon>
        <taxon>Stramenopiles</taxon>
        <taxon>Bigyra</taxon>
        <taxon>Labyrinthulomycetes</taxon>
        <taxon>Thraustochytrida</taxon>
        <taxon>Thraustochytriidae</taxon>
        <taxon>Aplanochytrium</taxon>
    </lineage>
</organism>
<evidence type="ECO:0000256" key="2">
    <source>
        <dbReference type="ARBA" id="ARBA00006899"/>
    </source>
</evidence>
<keyword evidence="6" id="KW-0805">Transcription regulation</keyword>
<comment type="subcellular location">
    <subcellularLocation>
        <location evidence="1">Nucleus</location>
        <location evidence="1">Nucleolus</location>
    </subcellularLocation>
</comment>
<dbReference type="GO" id="GO:0042790">
    <property type="term" value="P:nucleolar large rRNA transcription by RNA polymerase I"/>
    <property type="evidence" value="ECO:0007669"/>
    <property type="project" value="TreeGrafter"/>
</dbReference>
<dbReference type="GO" id="GO:0008270">
    <property type="term" value="F:zinc ion binding"/>
    <property type="evidence" value="ECO:0007669"/>
    <property type="project" value="UniProtKB-KW"/>
</dbReference>
<keyword evidence="8" id="KW-0804">Transcription</keyword>
<accession>A0A6S8FN09</accession>
<protein>
    <recommendedName>
        <fullName evidence="11">TFIIB-type domain-containing protein</fullName>
    </recommendedName>
</protein>
<keyword evidence="7" id="KW-0238">DNA-binding</keyword>
<sequence length="602" mass="70018">MFGRRKRRKKDVRRCPSCGSTNFSKNSESLEEVCTNCGEILVKAQLEVVEANLDILSRVRGNIVQRHVVKSPAKVTAKDGIKAKAVETNYDIGIGAVNFAKPITLKKGRTPNLQARATPHANILLQALNVLLEANAIFCKQAFQNSENSMIEIEKLLREIWQKYITILKDRKIDVASFYSKGRSYENINNMLEKKDFPGPVPSIILRAVSLAINHSNEPLLAWDVCQMFKNGQLPFLQALSLLPDEIYSQMNKSTLNLYRYNIPRTPEKLREFTIPLGEALGENGNWRWRAKQFSYTSSSAVDLHRLYMICLRFAVRISLIPLKILWPYILNVIQFAARAGESTKHLHYKTREAMEYQTISCFVMAAITFVPSWWKQFVLDKHDNETKSSLCAVALHEKITTKTSLVYLGKKYPWKPNHCLRLIDPKRKFDYWDYLNFLDNTIVADVQTEIKFEPYFRNFKIKARKEIENMKQINDETGNSNDSVIEQVRKELKINKQENDAARNVTQRYFQVFDRWEPSYEQLHEQERFLVDLFSSLLDMPAEKKFSLHVSMRMGMSPLFPARSRVHRKSTTMPEWKVQHEKVVNEAESFLQYFDLNSKYL</sequence>
<gene>
    <name evidence="12" type="ORF">ASTO00021_LOCUS16227</name>
    <name evidence="13" type="ORF">ASTO00021_LOCUS16228</name>
</gene>
<dbReference type="PROSITE" id="PS51134">
    <property type="entry name" value="ZF_TFIIB"/>
    <property type="match status" value="1"/>
</dbReference>
<evidence type="ECO:0000313" key="12">
    <source>
        <dbReference type="EMBL" id="CAE0446220.1"/>
    </source>
</evidence>
<dbReference type="AlphaFoldDB" id="A0A6S8FN09"/>
<reference evidence="13" key="1">
    <citation type="submission" date="2021-01" db="EMBL/GenBank/DDBJ databases">
        <authorList>
            <person name="Corre E."/>
            <person name="Pelletier E."/>
            <person name="Niang G."/>
            <person name="Scheremetjew M."/>
            <person name="Finn R."/>
            <person name="Kale V."/>
            <person name="Holt S."/>
            <person name="Cochrane G."/>
            <person name="Meng A."/>
            <person name="Brown T."/>
            <person name="Cohen L."/>
        </authorList>
    </citation>
    <scope>NUCLEOTIDE SEQUENCE</scope>
    <source>
        <strain evidence="13">GSBS06</strain>
    </source>
</reference>
<dbReference type="InterPro" id="IPR013137">
    <property type="entry name" value="Znf_TFIIB"/>
</dbReference>
<dbReference type="SUPFAM" id="SSF57783">
    <property type="entry name" value="Zinc beta-ribbon"/>
    <property type="match status" value="1"/>
</dbReference>
<comment type="similarity">
    <text evidence="2">Belongs to the RRN7/TAF1B family.</text>
</comment>
<dbReference type="GO" id="GO:0001164">
    <property type="term" value="F:RNA polymerase I core promoter sequence-specific DNA binding"/>
    <property type="evidence" value="ECO:0007669"/>
    <property type="project" value="InterPro"/>
</dbReference>
<evidence type="ECO:0000256" key="9">
    <source>
        <dbReference type="ARBA" id="ARBA00023242"/>
    </source>
</evidence>
<evidence type="ECO:0000256" key="10">
    <source>
        <dbReference type="PROSITE-ProRule" id="PRU00469"/>
    </source>
</evidence>
<dbReference type="PANTHER" id="PTHR31576">
    <property type="entry name" value="TATA BOX-BINDING PROTEIN-ASSOCIATED FACTOR RNA POLYMERASE I SUBUNIT B"/>
    <property type="match status" value="1"/>
</dbReference>